<evidence type="ECO:0000313" key="2">
    <source>
        <dbReference type="EMBL" id="PSF09029.1"/>
    </source>
</evidence>
<dbReference type="Proteomes" id="UP000238385">
    <property type="component" value="Unassembled WGS sequence"/>
</dbReference>
<dbReference type="OrthoDB" id="5354324at2"/>
<accession>A0A2T1KFX6</accession>
<evidence type="ECO:0000256" key="1">
    <source>
        <dbReference type="SAM" id="Phobius"/>
    </source>
</evidence>
<sequence>MKKLKAIGIGFLVVVLLGIGATLHYFLPKHAVVVINGVEVKRMDAQGVINSDNVADGPTRDVYFINAGEPDNSVDVSVFRNADTGFGFPWYFKFDSADVQAKAQQLSKDSNQLALIQYYGWRIRLISAFPNLVSIEKTSTRTEPFPVFNVVFLLVLFGLLGFAYWKIKTRLGKRQSNHPVQ</sequence>
<keyword evidence="1" id="KW-0812">Transmembrane</keyword>
<reference evidence="2 3" key="1">
    <citation type="submission" date="2018-03" db="EMBL/GenBank/DDBJ databases">
        <title>Marinobacter brunus sp. nov., a marine bacterium of Gamma-proteobacteria isolated from the surface seawater of the South China Sea.</title>
        <authorList>
            <person name="Cheng H."/>
            <person name="Wu Y.-H."/>
            <person name="Xamxidin M."/>
            <person name="Xu X.-W."/>
        </authorList>
    </citation>
    <scope>NUCLEOTIDE SEQUENCE [LARGE SCALE GENOMIC DNA]</scope>
    <source>
        <strain evidence="2 3">JCM 30472</strain>
    </source>
</reference>
<keyword evidence="3" id="KW-1185">Reference proteome</keyword>
<dbReference type="RefSeq" id="WP_106670920.1">
    <property type="nucleotide sequence ID" value="NZ_BMFE01000003.1"/>
</dbReference>
<proteinExistence type="predicted"/>
<name>A0A2T1KFX6_9GAMM</name>
<dbReference type="Pfam" id="PF07509">
    <property type="entry name" value="DUF1523"/>
    <property type="match status" value="1"/>
</dbReference>
<keyword evidence="1" id="KW-1133">Transmembrane helix</keyword>
<gene>
    <name evidence="2" type="ORF">C7H08_06330</name>
</gene>
<organism evidence="2 3">
    <name type="scientific">Marinobacter halophilus</name>
    <dbReference type="NCBI Taxonomy" id="1323740"/>
    <lineage>
        <taxon>Bacteria</taxon>
        <taxon>Pseudomonadati</taxon>
        <taxon>Pseudomonadota</taxon>
        <taxon>Gammaproteobacteria</taxon>
        <taxon>Pseudomonadales</taxon>
        <taxon>Marinobacteraceae</taxon>
        <taxon>Marinobacter</taxon>
    </lineage>
</organism>
<evidence type="ECO:0000313" key="3">
    <source>
        <dbReference type="Proteomes" id="UP000238385"/>
    </source>
</evidence>
<dbReference type="AlphaFoldDB" id="A0A2T1KFX6"/>
<feature type="transmembrane region" description="Helical" evidence="1">
    <location>
        <begin position="147"/>
        <end position="165"/>
    </location>
</feature>
<comment type="caution">
    <text evidence="2">The sequence shown here is derived from an EMBL/GenBank/DDBJ whole genome shotgun (WGS) entry which is preliminary data.</text>
</comment>
<keyword evidence="1" id="KW-0472">Membrane</keyword>
<dbReference type="EMBL" id="PXNN01000010">
    <property type="protein sequence ID" value="PSF09029.1"/>
    <property type="molecule type" value="Genomic_DNA"/>
</dbReference>
<feature type="transmembrane region" description="Helical" evidence="1">
    <location>
        <begin position="7"/>
        <end position="27"/>
    </location>
</feature>
<dbReference type="InterPro" id="IPR011088">
    <property type="entry name" value="Phage_phiNM3_A0EWY4"/>
</dbReference>
<protein>
    <submittedName>
        <fullName evidence="2">DUF1523 domain-containing protein</fullName>
    </submittedName>
</protein>